<feature type="domain" description="Chorismate-utilising enzyme C-terminal" evidence="1">
    <location>
        <begin position="99"/>
        <end position="314"/>
    </location>
</feature>
<protein>
    <submittedName>
        <fullName evidence="2">Aminodeoxychorismate synthase component I</fullName>
    </submittedName>
</protein>
<gene>
    <name evidence="2" type="ORF">DC082_04685</name>
</gene>
<dbReference type="Proteomes" id="UP000244948">
    <property type="component" value="Unassembled WGS sequence"/>
</dbReference>
<reference evidence="2 3" key="1">
    <citation type="journal article" date="2018" name="Genome Announc.">
        <title>Ignatzschineria cameli sp. nov., isolated from necrotic foot tissue of dromedaries (Camelus dromedarius) and associated maggots (Wohlfahrtia species) in Dubai.</title>
        <authorList>
            <person name="Tsang C.C."/>
            <person name="Tang J.Y."/>
            <person name="Fong J.Y."/>
            <person name="Kinne J."/>
            <person name="Lee H.H."/>
            <person name="Joseph M."/>
            <person name="Jose S."/>
            <person name="Schuster R.K."/>
            <person name="Tang Y."/>
            <person name="Sivakumar S."/>
            <person name="Chen J.H."/>
            <person name="Teng J.L."/>
            <person name="Lau S.K."/>
            <person name="Wernery U."/>
            <person name="Woo P.C."/>
        </authorList>
    </citation>
    <scope>NUCLEOTIDE SEQUENCE [LARGE SCALE GENOMIC DNA]</scope>
    <source>
        <strain evidence="2 3">KCTC 22643</strain>
    </source>
</reference>
<evidence type="ECO:0000259" key="1">
    <source>
        <dbReference type="Pfam" id="PF00425"/>
    </source>
</evidence>
<name>A0A2U2ANV3_9GAMM</name>
<dbReference type="RefSeq" id="WP_109235957.1">
    <property type="nucleotide sequence ID" value="NZ_BMXZ01000001.1"/>
</dbReference>
<dbReference type="PANTHER" id="PTHR11236:SF50">
    <property type="entry name" value="AMINODEOXYCHORISMATE SYNTHASE COMPONENT 1"/>
    <property type="match status" value="1"/>
</dbReference>
<dbReference type="InterPro" id="IPR005801">
    <property type="entry name" value="ADC_synthase"/>
</dbReference>
<accession>A0A2U2ANV3</accession>
<comment type="caution">
    <text evidence="2">The sequence shown here is derived from an EMBL/GenBank/DDBJ whole genome shotgun (WGS) entry which is preliminary data.</text>
</comment>
<keyword evidence="3" id="KW-1185">Reference proteome</keyword>
<dbReference type="SUPFAM" id="SSF56322">
    <property type="entry name" value="ADC synthase"/>
    <property type="match status" value="1"/>
</dbReference>
<dbReference type="Gene3D" id="3.60.120.10">
    <property type="entry name" value="Anthranilate synthase"/>
    <property type="match status" value="1"/>
</dbReference>
<evidence type="ECO:0000313" key="2">
    <source>
        <dbReference type="EMBL" id="PWD84828.1"/>
    </source>
</evidence>
<dbReference type="PANTHER" id="PTHR11236">
    <property type="entry name" value="AMINOBENZOATE/ANTHRANILATE SYNTHASE"/>
    <property type="match status" value="1"/>
</dbReference>
<dbReference type="GO" id="GO:0000162">
    <property type="term" value="P:L-tryptophan biosynthetic process"/>
    <property type="evidence" value="ECO:0007669"/>
    <property type="project" value="TreeGrafter"/>
</dbReference>
<organism evidence="2 3">
    <name type="scientific">Ignatzschineria indica</name>
    <dbReference type="NCBI Taxonomy" id="472583"/>
    <lineage>
        <taxon>Bacteria</taxon>
        <taxon>Pseudomonadati</taxon>
        <taxon>Pseudomonadota</taxon>
        <taxon>Gammaproteobacteria</taxon>
        <taxon>Cardiobacteriales</taxon>
        <taxon>Ignatzschineriaceae</taxon>
        <taxon>Ignatzschineria</taxon>
    </lineage>
</organism>
<dbReference type="InterPro" id="IPR015890">
    <property type="entry name" value="Chorismate_C"/>
</dbReference>
<dbReference type="AlphaFoldDB" id="A0A2U2ANV3"/>
<dbReference type="NCBIfam" id="NF005486">
    <property type="entry name" value="PRK07093.1"/>
    <property type="match status" value="1"/>
</dbReference>
<dbReference type="EMBL" id="QEWR01000002">
    <property type="protein sequence ID" value="PWD84828.1"/>
    <property type="molecule type" value="Genomic_DNA"/>
</dbReference>
<sequence length="378" mass="43019">MNFLDRPTAIKTINQLASEKRPFLLIASFDTQTNIVLPLSEIDPSEIAFDFNGKQNNIEEFTEWVDHKRAEERRSPASKKTFLDESMPVIWQPEPIPFARYQSSFTQLMMALKNGEISLANLTFPTLVKCNLTLPEIFQRTQAKYRLWLKGEFCSFSPETFITIKNNVIATYPMKGTINAAIPNALERLMEDPKEIDEHETVAQEAIRDISLVANNARITRFRYIDRISRGDGEILQSSSMIEGDLPKNYRESLGDLFYQLLPAGSITGSPRDKATEILTQVESYSRHFYSGVAAIFDGENLDSTVLIRYLEEQTHQNNDTTDDVIDNAIDDVADDISNQTVFPLYHYTFKSGGGITAMSNVENEYHELIEKIYLPIS</sequence>
<dbReference type="InterPro" id="IPR019999">
    <property type="entry name" value="Anth_synth_I-like"/>
</dbReference>
<dbReference type="GO" id="GO:0046820">
    <property type="term" value="F:4-amino-4-deoxychorismate synthase activity"/>
    <property type="evidence" value="ECO:0007669"/>
    <property type="project" value="TreeGrafter"/>
</dbReference>
<dbReference type="Pfam" id="PF00425">
    <property type="entry name" value="Chorismate_bind"/>
    <property type="match status" value="1"/>
</dbReference>
<evidence type="ECO:0000313" key="3">
    <source>
        <dbReference type="Proteomes" id="UP000244948"/>
    </source>
</evidence>
<proteinExistence type="predicted"/>